<evidence type="ECO:0000256" key="1">
    <source>
        <dbReference type="ARBA" id="ARBA00023015"/>
    </source>
</evidence>
<sequence length="120" mass="14086">MNLIKNTLKGIFFVFGIMLGVRIFKNRKSDDMLYQEADIEPEIEKSTIVMKSQSLSSDLNNRQKRIIELIKEYGQVEMKLLRREFPDVTSRTLRRDLTKLSDENLIYKEGSTKAATYYLN</sequence>
<dbReference type="InterPro" id="IPR036390">
    <property type="entry name" value="WH_DNA-bd_sf"/>
</dbReference>
<accession>A0A955L5B5</accession>
<feature type="domain" description="HTH deoR-type" evidence="4">
    <location>
        <begin position="62"/>
        <end position="108"/>
    </location>
</feature>
<comment type="caution">
    <text evidence="5">The sequence shown here is derived from an EMBL/GenBank/DDBJ whole genome shotgun (WGS) entry which is preliminary data.</text>
</comment>
<keyword evidence="3" id="KW-0472">Membrane</keyword>
<dbReference type="SUPFAM" id="SSF46785">
    <property type="entry name" value="Winged helix' DNA-binding domain"/>
    <property type="match status" value="1"/>
</dbReference>
<gene>
    <name evidence="5" type="ORF">KC909_02335</name>
</gene>
<protein>
    <submittedName>
        <fullName evidence="5">DeoR family transcriptional regulator</fullName>
    </submittedName>
</protein>
<reference evidence="5" key="2">
    <citation type="journal article" date="2021" name="Microbiome">
        <title>Successional dynamics and alternative stable states in a saline activated sludge microbial community over 9 years.</title>
        <authorList>
            <person name="Wang Y."/>
            <person name="Ye J."/>
            <person name="Ju F."/>
            <person name="Liu L."/>
            <person name="Boyd J.A."/>
            <person name="Deng Y."/>
            <person name="Parks D.H."/>
            <person name="Jiang X."/>
            <person name="Yin X."/>
            <person name="Woodcroft B.J."/>
            <person name="Tyson G.W."/>
            <person name="Hugenholtz P."/>
            <person name="Polz M.F."/>
            <person name="Zhang T."/>
        </authorList>
    </citation>
    <scope>NUCLEOTIDE SEQUENCE</scope>
    <source>
        <strain evidence="5">HKST-UBA14</strain>
    </source>
</reference>
<proteinExistence type="predicted"/>
<dbReference type="InterPro" id="IPR001034">
    <property type="entry name" value="DeoR_HTH"/>
</dbReference>
<keyword evidence="3" id="KW-0812">Transmembrane</keyword>
<dbReference type="AlphaFoldDB" id="A0A955L5B5"/>
<reference evidence="5" key="1">
    <citation type="submission" date="2020-04" db="EMBL/GenBank/DDBJ databases">
        <authorList>
            <person name="Zhang T."/>
        </authorList>
    </citation>
    <scope>NUCLEOTIDE SEQUENCE</scope>
    <source>
        <strain evidence="5">HKST-UBA14</strain>
    </source>
</reference>
<feature type="transmembrane region" description="Helical" evidence="3">
    <location>
        <begin position="6"/>
        <end position="24"/>
    </location>
</feature>
<evidence type="ECO:0000313" key="6">
    <source>
        <dbReference type="Proteomes" id="UP000783287"/>
    </source>
</evidence>
<dbReference type="GO" id="GO:0003700">
    <property type="term" value="F:DNA-binding transcription factor activity"/>
    <property type="evidence" value="ECO:0007669"/>
    <property type="project" value="InterPro"/>
</dbReference>
<dbReference type="InterPro" id="IPR036388">
    <property type="entry name" value="WH-like_DNA-bd_sf"/>
</dbReference>
<evidence type="ECO:0000259" key="4">
    <source>
        <dbReference type="Pfam" id="PF08220"/>
    </source>
</evidence>
<evidence type="ECO:0000256" key="3">
    <source>
        <dbReference type="SAM" id="Phobius"/>
    </source>
</evidence>
<dbReference type="EMBL" id="JAGQLK010000035">
    <property type="protein sequence ID" value="MCA9383180.1"/>
    <property type="molecule type" value="Genomic_DNA"/>
</dbReference>
<evidence type="ECO:0000313" key="5">
    <source>
        <dbReference type="EMBL" id="MCA9383180.1"/>
    </source>
</evidence>
<keyword evidence="1" id="KW-0805">Transcription regulation</keyword>
<dbReference type="Pfam" id="PF08220">
    <property type="entry name" value="HTH_DeoR"/>
    <property type="match status" value="1"/>
</dbReference>
<evidence type="ECO:0000256" key="2">
    <source>
        <dbReference type="ARBA" id="ARBA00023163"/>
    </source>
</evidence>
<keyword evidence="3" id="KW-1133">Transmembrane helix</keyword>
<dbReference type="Gene3D" id="1.10.10.10">
    <property type="entry name" value="Winged helix-like DNA-binding domain superfamily/Winged helix DNA-binding domain"/>
    <property type="match status" value="1"/>
</dbReference>
<dbReference type="Proteomes" id="UP000783287">
    <property type="component" value="Unassembled WGS sequence"/>
</dbReference>
<name>A0A955L5B5_9BACT</name>
<organism evidence="5 6">
    <name type="scientific">Candidatus Dojkabacteria bacterium</name>
    <dbReference type="NCBI Taxonomy" id="2099670"/>
    <lineage>
        <taxon>Bacteria</taxon>
        <taxon>Candidatus Dojkabacteria</taxon>
    </lineage>
</organism>
<keyword evidence="2" id="KW-0804">Transcription</keyword>